<gene>
    <name evidence="2" type="ORF">EDC14_1004160</name>
</gene>
<dbReference type="OrthoDB" id="1798117at2"/>
<keyword evidence="3" id="KW-1185">Reference proteome</keyword>
<keyword evidence="1" id="KW-1133">Transmembrane helix</keyword>
<feature type="transmembrane region" description="Helical" evidence="1">
    <location>
        <begin position="125"/>
        <end position="147"/>
    </location>
</feature>
<name>A0A4R1S6Y2_HYDET</name>
<dbReference type="EMBL" id="SLUN01000004">
    <property type="protein sequence ID" value="TCL74222.1"/>
    <property type="molecule type" value="Genomic_DNA"/>
</dbReference>
<comment type="caution">
    <text evidence="2">The sequence shown here is derived from an EMBL/GenBank/DDBJ whole genome shotgun (WGS) entry which is preliminary data.</text>
</comment>
<dbReference type="AlphaFoldDB" id="A0A4R1S6Y2"/>
<feature type="transmembrane region" description="Helical" evidence="1">
    <location>
        <begin position="59"/>
        <end position="80"/>
    </location>
</feature>
<evidence type="ECO:0000313" key="2">
    <source>
        <dbReference type="EMBL" id="TCL74222.1"/>
    </source>
</evidence>
<dbReference type="Proteomes" id="UP000295008">
    <property type="component" value="Unassembled WGS sequence"/>
</dbReference>
<feature type="transmembrane region" description="Helical" evidence="1">
    <location>
        <begin position="7"/>
        <end position="24"/>
    </location>
</feature>
<evidence type="ECO:0000313" key="3">
    <source>
        <dbReference type="Proteomes" id="UP000295008"/>
    </source>
</evidence>
<organism evidence="2 3">
    <name type="scientific">Hydrogenispora ethanolica</name>
    <dbReference type="NCBI Taxonomy" id="1082276"/>
    <lineage>
        <taxon>Bacteria</taxon>
        <taxon>Bacillati</taxon>
        <taxon>Bacillota</taxon>
        <taxon>Hydrogenispora</taxon>
    </lineage>
</organism>
<dbReference type="RefSeq" id="WP_132013209.1">
    <property type="nucleotide sequence ID" value="NZ_SLUN01000004.1"/>
</dbReference>
<accession>A0A4R1S6Y2</accession>
<keyword evidence="1" id="KW-0472">Membrane</keyword>
<keyword evidence="1" id="KW-0812">Transmembrane</keyword>
<evidence type="ECO:0000256" key="1">
    <source>
        <dbReference type="SAM" id="Phobius"/>
    </source>
</evidence>
<protein>
    <submittedName>
        <fullName evidence="2">Uncharacterized protein</fullName>
    </submittedName>
</protein>
<proteinExistence type="predicted"/>
<sequence>MTIKDPIALGSLAGICGVIPQIILNLLSKSLGYSKIFSFTLAGGIFLGKKAISSIDGGILGSILWLFTAAFVGCLLVYLLRKTSTDFWWLKAPLLTVILIHLTIFGFGFNMANAKVIPKDVKTNISILVENIAFGLTAGFLITRWGVKEHWKQH</sequence>
<feature type="transmembrane region" description="Helical" evidence="1">
    <location>
        <begin position="92"/>
        <end position="113"/>
    </location>
</feature>
<reference evidence="2 3" key="1">
    <citation type="submission" date="2019-03" db="EMBL/GenBank/DDBJ databases">
        <title>Genomic Encyclopedia of Type Strains, Phase IV (KMG-IV): sequencing the most valuable type-strain genomes for metagenomic binning, comparative biology and taxonomic classification.</title>
        <authorList>
            <person name="Goeker M."/>
        </authorList>
    </citation>
    <scope>NUCLEOTIDE SEQUENCE [LARGE SCALE GENOMIC DNA]</scope>
    <source>
        <strain evidence="2 3">LX-B</strain>
    </source>
</reference>